<dbReference type="PRINTS" id="PR00463">
    <property type="entry name" value="EP450I"/>
</dbReference>
<keyword evidence="2 6" id="KW-0479">Metal-binding</keyword>
<dbReference type="InterPro" id="IPR017972">
    <property type="entry name" value="Cyt_P450_CS"/>
</dbReference>
<dbReference type="InterPro" id="IPR001128">
    <property type="entry name" value="Cyt_P450"/>
</dbReference>
<dbReference type="PANTHER" id="PTHR46300:SF2">
    <property type="entry name" value="CYTOCHROME P450 MONOOXYGENASE ALNH-RELATED"/>
    <property type="match status" value="1"/>
</dbReference>
<evidence type="ECO:0000256" key="8">
    <source>
        <dbReference type="SAM" id="SignalP"/>
    </source>
</evidence>
<dbReference type="HOGENOM" id="CLU_001570_2_1_1"/>
<keyword evidence="6 7" id="KW-0349">Heme</keyword>
<evidence type="ECO:0000256" key="4">
    <source>
        <dbReference type="ARBA" id="ARBA00023004"/>
    </source>
</evidence>
<comment type="similarity">
    <text evidence="1 7">Belongs to the cytochrome P450 family.</text>
</comment>
<feature type="signal peptide" evidence="8">
    <location>
        <begin position="1"/>
        <end position="21"/>
    </location>
</feature>
<dbReference type="GO" id="GO:0004497">
    <property type="term" value="F:monooxygenase activity"/>
    <property type="evidence" value="ECO:0007669"/>
    <property type="project" value="UniProtKB-KW"/>
</dbReference>
<dbReference type="Pfam" id="PF00067">
    <property type="entry name" value="p450"/>
    <property type="match status" value="2"/>
</dbReference>
<accession>W6Y159</accession>
<dbReference type="InterPro" id="IPR036396">
    <property type="entry name" value="Cyt_P450_sf"/>
</dbReference>
<dbReference type="eggNOG" id="KOG0156">
    <property type="taxonomic scope" value="Eukaryota"/>
</dbReference>
<dbReference type="PROSITE" id="PS00086">
    <property type="entry name" value="CYTOCHROME_P450"/>
    <property type="match status" value="1"/>
</dbReference>
<dbReference type="InterPro" id="IPR050364">
    <property type="entry name" value="Cytochrome_P450_fung"/>
</dbReference>
<dbReference type="KEGG" id="bze:COCCADRAFT_108388"/>
<keyword evidence="5 7" id="KW-0503">Monooxygenase</keyword>
<sequence length="500" mass="56780">MWFVGCIVFGIFTIKLLKVGSRPNGYPPGPPTIPILGNLHQFPRKDLHLKFQESTRKYGPLVSLKMGTQTMILCGSDEVVKELMEKRSATSSLKVDMFIRTFSDNLNIAFREWVHLARKMYATRINLGGANNYIPYQEFESLHLLHKLKSEPDNFQGLVTHYATSIASAIVYGRRIPSADDSGIKTLIEVRPNFGTTALSGKLQLADWYPILRPLFHVLPKALNPIKRKVEELEEMETQMWIHHTTVARVLIDSGNPNAMNTPAAFVKAMALYPDVQAKAQEEIDRVIGSKRMPTWSDREHLPYMRAVLEENLRWLPVTLIGPPMPHALSKDESYEGYFLPAGAAIVNCIGTVNHAENRWKNPREFDPSRHQADETLNEVFGINPDTTKRPHTTFGVGRRICPGFHIAQRTLFIGMARILWAFRIQPKLDAAGKPIPIDRDAIIPALVTGPKLFQCNIEPRDPDRVLMFEDAWESSQKEIDSEGHFNDIFFEKFTIKKTV</sequence>
<protein>
    <recommendedName>
        <fullName evidence="11">Cytochrome P450</fullName>
    </recommendedName>
</protein>
<dbReference type="EMBL" id="KI964791">
    <property type="protein sequence ID" value="EUC28729.1"/>
    <property type="molecule type" value="Genomic_DNA"/>
</dbReference>
<dbReference type="AlphaFoldDB" id="W6Y159"/>
<dbReference type="PANTHER" id="PTHR46300">
    <property type="entry name" value="P450, PUTATIVE (EUROFUNG)-RELATED-RELATED"/>
    <property type="match status" value="1"/>
</dbReference>
<feature type="chain" id="PRO_5004888661" description="Cytochrome P450" evidence="8">
    <location>
        <begin position="22"/>
        <end position="500"/>
    </location>
</feature>
<keyword evidence="4 6" id="KW-0408">Iron</keyword>
<dbReference type="RefSeq" id="XP_007716967.1">
    <property type="nucleotide sequence ID" value="XM_007718777.1"/>
</dbReference>
<dbReference type="OrthoDB" id="1055148at2759"/>
<evidence type="ECO:0008006" key="11">
    <source>
        <dbReference type="Google" id="ProtNLM"/>
    </source>
</evidence>
<dbReference type="PRINTS" id="PR00385">
    <property type="entry name" value="P450"/>
</dbReference>
<evidence type="ECO:0000256" key="1">
    <source>
        <dbReference type="ARBA" id="ARBA00010617"/>
    </source>
</evidence>
<dbReference type="Gene3D" id="1.10.630.10">
    <property type="entry name" value="Cytochrome P450"/>
    <property type="match status" value="2"/>
</dbReference>
<evidence type="ECO:0000256" key="2">
    <source>
        <dbReference type="ARBA" id="ARBA00022723"/>
    </source>
</evidence>
<keyword evidence="8" id="KW-0732">Signal</keyword>
<reference evidence="9 10" key="1">
    <citation type="journal article" date="2013" name="PLoS Genet.">
        <title>Comparative genome structure, secondary metabolite, and effector coding capacity across Cochliobolus pathogens.</title>
        <authorList>
            <person name="Condon B.J."/>
            <person name="Leng Y."/>
            <person name="Wu D."/>
            <person name="Bushley K.E."/>
            <person name="Ohm R.A."/>
            <person name="Otillar R."/>
            <person name="Martin J."/>
            <person name="Schackwitz W."/>
            <person name="Grimwood J."/>
            <person name="MohdZainudin N."/>
            <person name="Xue C."/>
            <person name="Wang R."/>
            <person name="Manning V.A."/>
            <person name="Dhillon B."/>
            <person name="Tu Z.J."/>
            <person name="Steffenson B.J."/>
            <person name="Salamov A."/>
            <person name="Sun H."/>
            <person name="Lowry S."/>
            <person name="LaButti K."/>
            <person name="Han J."/>
            <person name="Copeland A."/>
            <person name="Lindquist E."/>
            <person name="Barry K."/>
            <person name="Schmutz J."/>
            <person name="Baker S.E."/>
            <person name="Ciuffetti L.M."/>
            <person name="Grigoriev I.V."/>
            <person name="Zhong S."/>
            <person name="Turgeon B.G."/>
        </authorList>
    </citation>
    <scope>NUCLEOTIDE SEQUENCE [LARGE SCALE GENOMIC DNA]</scope>
    <source>
        <strain evidence="9 10">26-R-13</strain>
    </source>
</reference>
<dbReference type="GO" id="GO:0005506">
    <property type="term" value="F:iron ion binding"/>
    <property type="evidence" value="ECO:0007669"/>
    <property type="project" value="InterPro"/>
</dbReference>
<gene>
    <name evidence="9" type="ORF">COCCADRAFT_108388</name>
</gene>
<keyword evidence="3 7" id="KW-0560">Oxidoreductase</keyword>
<dbReference type="GeneID" id="19143723"/>
<name>W6Y159_COCC2</name>
<feature type="binding site" description="axial binding residue" evidence="6">
    <location>
        <position position="402"/>
    </location>
    <ligand>
        <name>heme</name>
        <dbReference type="ChEBI" id="CHEBI:30413"/>
    </ligand>
    <ligandPart>
        <name>Fe</name>
        <dbReference type="ChEBI" id="CHEBI:18248"/>
    </ligandPart>
</feature>
<evidence type="ECO:0000256" key="7">
    <source>
        <dbReference type="RuleBase" id="RU000461"/>
    </source>
</evidence>
<dbReference type="SUPFAM" id="SSF48264">
    <property type="entry name" value="Cytochrome P450"/>
    <property type="match status" value="1"/>
</dbReference>
<evidence type="ECO:0000256" key="6">
    <source>
        <dbReference type="PIRSR" id="PIRSR602401-1"/>
    </source>
</evidence>
<dbReference type="GO" id="GO:0016705">
    <property type="term" value="F:oxidoreductase activity, acting on paired donors, with incorporation or reduction of molecular oxygen"/>
    <property type="evidence" value="ECO:0007669"/>
    <property type="project" value="InterPro"/>
</dbReference>
<evidence type="ECO:0000313" key="10">
    <source>
        <dbReference type="Proteomes" id="UP000053841"/>
    </source>
</evidence>
<dbReference type="GO" id="GO:0020037">
    <property type="term" value="F:heme binding"/>
    <property type="evidence" value="ECO:0007669"/>
    <property type="project" value="InterPro"/>
</dbReference>
<evidence type="ECO:0000313" key="9">
    <source>
        <dbReference type="EMBL" id="EUC28729.1"/>
    </source>
</evidence>
<dbReference type="Proteomes" id="UP000053841">
    <property type="component" value="Unassembled WGS sequence"/>
</dbReference>
<evidence type="ECO:0000256" key="3">
    <source>
        <dbReference type="ARBA" id="ARBA00023002"/>
    </source>
</evidence>
<proteinExistence type="inferred from homology"/>
<organism evidence="9 10">
    <name type="scientific">Cochliobolus carbonum (strain 26-R-13)</name>
    <name type="common">Maize leaf spot fungus</name>
    <name type="synonym">Bipolaris zeicola</name>
    <dbReference type="NCBI Taxonomy" id="930089"/>
    <lineage>
        <taxon>Eukaryota</taxon>
        <taxon>Fungi</taxon>
        <taxon>Dikarya</taxon>
        <taxon>Ascomycota</taxon>
        <taxon>Pezizomycotina</taxon>
        <taxon>Dothideomycetes</taxon>
        <taxon>Pleosporomycetidae</taxon>
        <taxon>Pleosporales</taxon>
        <taxon>Pleosporineae</taxon>
        <taxon>Pleosporaceae</taxon>
        <taxon>Bipolaris</taxon>
    </lineage>
</organism>
<comment type="cofactor">
    <cofactor evidence="6">
        <name>heme</name>
        <dbReference type="ChEBI" id="CHEBI:30413"/>
    </cofactor>
</comment>
<dbReference type="InterPro" id="IPR002401">
    <property type="entry name" value="Cyt_P450_E_grp-I"/>
</dbReference>
<keyword evidence="10" id="KW-1185">Reference proteome</keyword>
<evidence type="ECO:0000256" key="5">
    <source>
        <dbReference type="ARBA" id="ARBA00023033"/>
    </source>
</evidence>